<evidence type="ECO:0008006" key="3">
    <source>
        <dbReference type="Google" id="ProtNLM"/>
    </source>
</evidence>
<dbReference type="EMBL" id="WSQA01000005">
    <property type="protein sequence ID" value="MVZ62152.1"/>
    <property type="molecule type" value="Genomic_DNA"/>
</dbReference>
<protein>
    <recommendedName>
        <fullName evidence="3">Lipocalin-like domain-containing protein</fullName>
    </recommendedName>
</protein>
<dbReference type="OrthoDB" id="1441376at2"/>
<evidence type="ECO:0000313" key="1">
    <source>
        <dbReference type="EMBL" id="MVZ62152.1"/>
    </source>
</evidence>
<gene>
    <name evidence="1" type="ORF">GQF63_08980</name>
</gene>
<organism evidence="1 2">
    <name type="scientific">Sphingobacterium humi</name>
    <dbReference type="NCBI Taxonomy" id="1796905"/>
    <lineage>
        <taxon>Bacteria</taxon>
        <taxon>Pseudomonadati</taxon>
        <taxon>Bacteroidota</taxon>
        <taxon>Sphingobacteriia</taxon>
        <taxon>Sphingobacteriales</taxon>
        <taxon>Sphingobacteriaceae</taxon>
        <taxon>Sphingobacterium</taxon>
    </lineage>
</organism>
<accession>A0A6N8L2Z3</accession>
<dbReference type="AlphaFoldDB" id="A0A6N8L2Z3"/>
<keyword evidence="2" id="KW-1185">Reference proteome</keyword>
<dbReference type="Proteomes" id="UP000435036">
    <property type="component" value="Unassembled WGS sequence"/>
</dbReference>
<comment type="caution">
    <text evidence="1">The sequence shown here is derived from an EMBL/GenBank/DDBJ whole genome shotgun (WGS) entry which is preliminary data.</text>
</comment>
<dbReference type="PROSITE" id="PS51257">
    <property type="entry name" value="PROKAR_LIPOPROTEIN"/>
    <property type="match status" value="1"/>
</dbReference>
<dbReference type="RefSeq" id="WP_160368890.1">
    <property type="nucleotide sequence ID" value="NZ_WSQA01000005.1"/>
</dbReference>
<name>A0A6N8L2Z3_9SPHI</name>
<proteinExistence type="predicted"/>
<sequence>MKKIIYSLFIIIGFSSCSKSDGISESNSEIRGKWDLDYTIKYEGANNTPTTIPDNGDISYNFGVSEVTISGFKIEGKWGDGIFGDREPEVVKKEAFTENRGYWISEDNKKLTIKNEYNISEPYDIIELTKSKLVLKTTFGHKVDLFFVKSK</sequence>
<evidence type="ECO:0000313" key="2">
    <source>
        <dbReference type="Proteomes" id="UP000435036"/>
    </source>
</evidence>
<reference evidence="1 2" key="1">
    <citation type="submission" date="2019-12" db="EMBL/GenBank/DDBJ databases">
        <authorList>
            <person name="Dong K."/>
        </authorList>
    </citation>
    <scope>NUCLEOTIDE SEQUENCE [LARGE SCALE GENOMIC DNA]</scope>
    <source>
        <strain evidence="1 2">JCM 31225</strain>
    </source>
</reference>